<dbReference type="STRING" id="7234.B4GET5"/>
<evidence type="ECO:0000313" key="6">
    <source>
        <dbReference type="EMBL" id="EDW34120.1"/>
    </source>
</evidence>
<reference evidence="6 7" key="1">
    <citation type="journal article" date="2007" name="Nature">
        <title>Evolution of genes and genomes on the Drosophila phylogeny.</title>
        <authorList>
            <consortium name="Drosophila 12 Genomes Consortium"/>
            <person name="Clark A.G."/>
            <person name="Eisen M.B."/>
            <person name="Smith D.R."/>
            <person name="Bergman C.M."/>
            <person name="Oliver B."/>
            <person name="Markow T.A."/>
            <person name="Kaufman T.C."/>
            <person name="Kellis M."/>
            <person name="Gelbart W."/>
            <person name="Iyer V.N."/>
            <person name="Pollard D.A."/>
            <person name="Sackton T.B."/>
            <person name="Larracuente A.M."/>
            <person name="Singh N.D."/>
            <person name="Abad J.P."/>
            <person name="Abt D.N."/>
            <person name="Adryan B."/>
            <person name="Aguade M."/>
            <person name="Akashi H."/>
            <person name="Anderson W.W."/>
            <person name="Aquadro C.F."/>
            <person name="Ardell D.H."/>
            <person name="Arguello R."/>
            <person name="Artieri C.G."/>
            <person name="Barbash D.A."/>
            <person name="Barker D."/>
            <person name="Barsanti P."/>
            <person name="Batterham P."/>
            <person name="Batzoglou S."/>
            <person name="Begun D."/>
            <person name="Bhutkar A."/>
            <person name="Blanco E."/>
            <person name="Bosak S.A."/>
            <person name="Bradley R.K."/>
            <person name="Brand A.D."/>
            <person name="Brent M.R."/>
            <person name="Brooks A.N."/>
            <person name="Brown R.H."/>
            <person name="Butlin R.K."/>
            <person name="Caggese C."/>
            <person name="Calvi B.R."/>
            <person name="Bernardo de Carvalho A."/>
            <person name="Caspi A."/>
            <person name="Castrezana S."/>
            <person name="Celniker S.E."/>
            <person name="Chang J.L."/>
            <person name="Chapple C."/>
            <person name="Chatterji S."/>
            <person name="Chinwalla A."/>
            <person name="Civetta A."/>
            <person name="Clifton S.W."/>
            <person name="Comeron J.M."/>
            <person name="Costello J.C."/>
            <person name="Coyne J.A."/>
            <person name="Daub J."/>
            <person name="David R.G."/>
            <person name="Delcher A.L."/>
            <person name="Delehaunty K."/>
            <person name="Do C.B."/>
            <person name="Ebling H."/>
            <person name="Edwards K."/>
            <person name="Eickbush T."/>
            <person name="Evans J.D."/>
            <person name="Filipski A."/>
            <person name="Findeiss S."/>
            <person name="Freyhult E."/>
            <person name="Fulton L."/>
            <person name="Fulton R."/>
            <person name="Garcia A.C."/>
            <person name="Gardiner A."/>
            <person name="Garfield D.A."/>
            <person name="Garvin B.E."/>
            <person name="Gibson G."/>
            <person name="Gilbert D."/>
            <person name="Gnerre S."/>
            <person name="Godfrey J."/>
            <person name="Good R."/>
            <person name="Gotea V."/>
            <person name="Gravely B."/>
            <person name="Greenberg A.J."/>
            <person name="Griffiths-Jones S."/>
            <person name="Gross S."/>
            <person name="Guigo R."/>
            <person name="Gustafson E.A."/>
            <person name="Haerty W."/>
            <person name="Hahn M.W."/>
            <person name="Halligan D.L."/>
            <person name="Halpern A.L."/>
            <person name="Halter G.M."/>
            <person name="Han M.V."/>
            <person name="Heger A."/>
            <person name="Hillier L."/>
            <person name="Hinrichs A.S."/>
            <person name="Holmes I."/>
            <person name="Hoskins R.A."/>
            <person name="Hubisz M.J."/>
            <person name="Hultmark D."/>
            <person name="Huntley M.A."/>
            <person name="Jaffe D.B."/>
            <person name="Jagadeeshan S."/>
            <person name="Jeck W.R."/>
            <person name="Johnson J."/>
            <person name="Jones C.D."/>
            <person name="Jordan W.C."/>
            <person name="Karpen G.H."/>
            <person name="Kataoka E."/>
            <person name="Keightley P.D."/>
            <person name="Kheradpour P."/>
            <person name="Kirkness E.F."/>
            <person name="Koerich L.B."/>
            <person name="Kristiansen K."/>
            <person name="Kudrna D."/>
            <person name="Kulathinal R.J."/>
            <person name="Kumar S."/>
            <person name="Kwok R."/>
            <person name="Lander E."/>
            <person name="Langley C.H."/>
            <person name="Lapoint R."/>
            <person name="Lazzaro B.P."/>
            <person name="Lee S.J."/>
            <person name="Levesque L."/>
            <person name="Li R."/>
            <person name="Lin C.F."/>
            <person name="Lin M.F."/>
            <person name="Lindblad-Toh K."/>
            <person name="Llopart A."/>
            <person name="Long M."/>
            <person name="Low L."/>
            <person name="Lozovsky E."/>
            <person name="Lu J."/>
            <person name="Luo M."/>
            <person name="Machado C.A."/>
            <person name="Makalowski W."/>
            <person name="Marzo M."/>
            <person name="Matsuda M."/>
            <person name="Matzkin L."/>
            <person name="McAllister B."/>
            <person name="McBride C.S."/>
            <person name="McKernan B."/>
            <person name="McKernan K."/>
            <person name="Mendez-Lago M."/>
            <person name="Minx P."/>
            <person name="Mollenhauer M.U."/>
            <person name="Montooth K."/>
            <person name="Mount S.M."/>
            <person name="Mu X."/>
            <person name="Myers E."/>
            <person name="Negre B."/>
            <person name="Newfeld S."/>
            <person name="Nielsen R."/>
            <person name="Noor M.A."/>
            <person name="O'Grady P."/>
            <person name="Pachter L."/>
            <person name="Papaceit M."/>
            <person name="Parisi M.J."/>
            <person name="Parisi M."/>
            <person name="Parts L."/>
            <person name="Pedersen J.S."/>
            <person name="Pesole G."/>
            <person name="Phillippy A.M."/>
            <person name="Ponting C.P."/>
            <person name="Pop M."/>
            <person name="Porcelli D."/>
            <person name="Powell J.R."/>
            <person name="Prohaska S."/>
            <person name="Pruitt K."/>
            <person name="Puig M."/>
            <person name="Quesneville H."/>
            <person name="Ram K.R."/>
            <person name="Rand D."/>
            <person name="Rasmussen M.D."/>
            <person name="Reed L.K."/>
            <person name="Reenan R."/>
            <person name="Reily A."/>
            <person name="Remington K.A."/>
            <person name="Rieger T.T."/>
            <person name="Ritchie M.G."/>
            <person name="Robin C."/>
            <person name="Rogers Y.H."/>
            <person name="Rohde C."/>
            <person name="Rozas J."/>
            <person name="Rubenfield M.J."/>
            <person name="Ruiz A."/>
            <person name="Russo S."/>
            <person name="Salzberg S.L."/>
            <person name="Sanchez-Gracia A."/>
            <person name="Saranga D.J."/>
            <person name="Sato H."/>
            <person name="Schaeffer S.W."/>
            <person name="Schatz M.C."/>
            <person name="Schlenke T."/>
            <person name="Schwartz R."/>
            <person name="Segarra C."/>
            <person name="Singh R.S."/>
            <person name="Sirot L."/>
            <person name="Sirota M."/>
            <person name="Sisneros N.B."/>
            <person name="Smith C.D."/>
            <person name="Smith T.F."/>
            <person name="Spieth J."/>
            <person name="Stage D.E."/>
            <person name="Stark A."/>
            <person name="Stephan W."/>
            <person name="Strausberg R.L."/>
            <person name="Strempel S."/>
            <person name="Sturgill D."/>
            <person name="Sutton G."/>
            <person name="Sutton G.G."/>
            <person name="Tao W."/>
            <person name="Teichmann S."/>
            <person name="Tobari Y.N."/>
            <person name="Tomimura Y."/>
            <person name="Tsolas J.M."/>
            <person name="Valente V.L."/>
            <person name="Venter E."/>
            <person name="Venter J.C."/>
            <person name="Vicario S."/>
            <person name="Vieira F.G."/>
            <person name="Vilella A.J."/>
            <person name="Villasante A."/>
            <person name="Walenz B."/>
            <person name="Wang J."/>
            <person name="Wasserman M."/>
            <person name="Watts T."/>
            <person name="Wilson D."/>
            <person name="Wilson R.K."/>
            <person name="Wing R.A."/>
            <person name="Wolfner M.F."/>
            <person name="Wong A."/>
            <person name="Wong G.K."/>
            <person name="Wu C.I."/>
            <person name="Wu G."/>
            <person name="Yamamoto D."/>
            <person name="Yang H.P."/>
            <person name="Yang S.P."/>
            <person name="Yorke J.A."/>
            <person name="Yoshida K."/>
            <person name="Zdobnov E."/>
            <person name="Zhang P."/>
            <person name="Zhang Y."/>
            <person name="Zimin A.V."/>
            <person name="Baldwin J."/>
            <person name="Abdouelleil A."/>
            <person name="Abdulkadir J."/>
            <person name="Abebe A."/>
            <person name="Abera B."/>
            <person name="Abreu J."/>
            <person name="Acer S.C."/>
            <person name="Aftuck L."/>
            <person name="Alexander A."/>
            <person name="An P."/>
            <person name="Anderson E."/>
            <person name="Anderson S."/>
            <person name="Arachi H."/>
            <person name="Azer M."/>
            <person name="Bachantsang P."/>
            <person name="Barry A."/>
            <person name="Bayul T."/>
            <person name="Berlin A."/>
            <person name="Bessette D."/>
            <person name="Bloom T."/>
            <person name="Blye J."/>
            <person name="Boguslavskiy L."/>
            <person name="Bonnet C."/>
            <person name="Boukhgalter B."/>
            <person name="Bourzgui I."/>
            <person name="Brown A."/>
            <person name="Cahill P."/>
            <person name="Channer S."/>
            <person name="Cheshatsang Y."/>
            <person name="Chuda L."/>
            <person name="Citroen M."/>
            <person name="Collymore A."/>
            <person name="Cooke P."/>
            <person name="Costello M."/>
            <person name="D'Aco K."/>
            <person name="Daza R."/>
            <person name="De Haan G."/>
            <person name="DeGray S."/>
            <person name="DeMaso C."/>
            <person name="Dhargay N."/>
            <person name="Dooley K."/>
            <person name="Dooley E."/>
            <person name="Doricent M."/>
            <person name="Dorje P."/>
            <person name="Dorjee K."/>
            <person name="Dupes A."/>
            <person name="Elong R."/>
            <person name="Falk J."/>
            <person name="Farina A."/>
            <person name="Faro S."/>
            <person name="Ferguson D."/>
            <person name="Fisher S."/>
            <person name="Foley C.D."/>
            <person name="Franke A."/>
            <person name="Friedrich D."/>
            <person name="Gadbois L."/>
            <person name="Gearin G."/>
            <person name="Gearin C.R."/>
            <person name="Giannoukos G."/>
            <person name="Goode T."/>
            <person name="Graham J."/>
            <person name="Grandbois E."/>
            <person name="Grewal S."/>
            <person name="Gyaltsen K."/>
            <person name="Hafez N."/>
            <person name="Hagos B."/>
            <person name="Hall J."/>
            <person name="Henson C."/>
            <person name="Hollinger A."/>
            <person name="Honan T."/>
            <person name="Huard M.D."/>
            <person name="Hughes L."/>
            <person name="Hurhula B."/>
            <person name="Husby M.E."/>
            <person name="Kamat A."/>
            <person name="Kanga B."/>
            <person name="Kashin S."/>
            <person name="Khazanovich D."/>
            <person name="Kisner P."/>
            <person name="Lance K."/>
            <person name="Lara M."/>
            <person name="Lee W."/>
            <person name="Lennon N."/>
            <person name="Letendre F."/>
            <person name="LeVine R."/>
            <person name="Lipovsky A."/>
            <person name="Liu X."/>
            <person name="Liu J."/>
            <person name="Liu S."/>
            <person name="Lokyitsang T."/>
            <person name="Lokyitsang Y."/>
            <person name="Lubonja R."/>
            <person name="Lui A."/>
            <person name="MacDonald P."/>
            <person name="Magnisalis V."/>
            <person name="Maru K."/>
            <person name="Matthews C."/>
            <person name="McCusker W."/>
            <person name="McDonough S."/>
            <person name="Mehta T."/>
            <person name="Meldrim J."/>
            <person name="Meneus L."/>
            <person name="Mihai O."/>
            <person name="Mihalev A."/>
            <person name="Mihova T."/>
            <person name="Mittelman R."/>
            <person name="Mlenga V."/>
            <person name="Montmayeur A."/>
            <person name="Mulrain L."/>
            <person name="Navidi A."/>
            <person name="Naylor J."/>
            <person name="Negash T."/>
            <person name="Nguyen T."/>
            <person name="Nguyen N."/>
            <person name="Nicol R."/>
            <person name="Norbu C."/>
            <person name="Norbu N."/>
            <person name="Novod N."/>
            <person name="O'Neill B."/>
            <person name="Osman S."/>
            <person name="Markiewicz E."/>
            <person name="Oyono O.L."/>
            <person name="Patti C."/>
            <person name="Phunkhang P."/>
            <person name="Pierre F."/>
            <person name="Priest M."/>
            <person name="Raghuraman S."/>
            <person name="Rege F."/>
            <person name="Reyes R."/>
            <person name="Rise C."/>
            <person name="Rogov P."/>
            <person name="Ross K."/>
            <person name="Ryan E."/>
            <person name="Settipalli S."/>
            <person name="Shea T."/>
            <person name="Sherpa N."/>
            <person name="Shi L."/>
            <person name="Shih D."/>
            <person name="Sparrow T."/>
            <person name="Spaulding J."/>
            <person name="Stalker J."/>
            <person name="Stange-Thomann N."/>
            <person name="Stavropoulos S."/>
            <person name="Stone C."/>
            <person name="Strader C."/>
            <person name="Tesfaye S."/>
            <person name="Thomson T."/>
            <person name="Thoulutsang Y."/>
            <person name="Thoulutsang D."/>
            <person name="Topham K."/>
            <person name="Topping I."/>
            <person name="Tsamla T."/>
            <person name="Vassiliev H."/>
            <person name="Vo A."/>
            <person name="Wangchuk T."/>
            <person name="Wangdi T."/>
            <person name="Weiand M."/>
            <person name="Wilkinson J."/>
            <person name="Wilson A."/>
            <person name="Yadav S."/>
            <person name="Young G."/>
            <person name="Yu Q."/>
            <person name="Zembek L."/>
            <person name="Zhong D."/>
            <person name="Zimmer A."/>
            <person name="Zwirko Z."/>
            <person name="Jaffe D.B."/>
            <person name="Alvarez P."/>
            <person name="Brockman W."/>
            <person name="Butler J."/>
            <person name="Chin C."/>
            <person name="Gnerre S."/>
            <person name="Grabherr M."/>
            <person name="Kleber M."/>
            <person name="Mauceli E."/>
            <person name="MacCallum I."/>
        </authorList>
    </citation>
    <scope>NUCLEOTIDE SEQUENCE [LARGE SCALE GENOMIC DNA]</scope>
    <source>
        <strain evidence="7">MSH-3 / Tucson 14011-0111.49</strain>
    </source>
</reference>
<sequence>MQESGHGQEHFQFIQRTDRKSLHSQIGLLVKKAKEIAAAELNERSLRLKNLLDEEDKFYEEEFANTVKNRIDQDIKDRKEHLHAITEDHHKVQNKFLEEKRIQQVMLNCYEIREALRHQDLIETKIIQEEQILENQRKKRRECEQEKYWLELNRRRWEEYDCAQKCENERREKIKEQMKNVLAVQMLDNAEKLAREDEEKREDARILNELIEEIRLEEFDKEHQAAPPKNLAYRDELLKEIHRRKCAKLAIWEAEKAEHAAFCRETERLEAEAREKIAQAKRDFHRSTHEYLAYVRRMQALQLGIEKMLDDRTADLYKVDICTKNNIAETMRLKREEAARCHEILKLQICEEAERRLRLEAEVRENKMPENRFAHPEVTHAMKFCAKLRHRAALDEQVIEMKRLQAEENAYFESQLRDAVDDPVACQKLAKEFLENGTDYLRAHPNWRIIACDRNKYVPRPPITEQQFKARLDNASLDKCPCPEAARRNCHFMAQKGCDLPPEAPCQKPEKAAAEPPKKPQRPGFRNCHYDNWGLGLAIAANLHVPYRIEIGRTVRDLHGQDKPGKAIIITAPLNDDSTLRLLASMEKVEDEADYQLEDAAPSTKQHTKVLLIDMVASSLNVEHRFYKYLARLRRRHPLPLPLQQGGAGGNSSSVSGLVTSNLLVLTLLSDKHRHFLNAAGLMATMQNFRMPQGEQHNDDASTSGTMTGAHHNASVDKLYPYIKLFPLYDLIVTHIATAAVPSNASQTETIPKYDFIVLDIVRDANVQVVATSYKWRPLLILEWSDRRRLVSADGASGDSYITHSVQPGYDEWLLVSSVQLWHCGAICWTIVAICVGLLMIIVAGSVAAGIALR</sequence>
<keyword evidence="7" id="KW-1185">Reference proteome</keyword>
<organism evidence="7">
    <name type="scientific">Drosophila persimilis</name>
    <name type="common">Fruit fly</name>
    <dbReference type="NCBI Taxonomy" id="7234"/>
    <lineage>
        <taxon>Eukaryota</taxon>
        <taxon>Metazoa</taxon>
        <taxon>Ecdysozoa</taxon>
        <taxon>Arthropoda</taxon>
        <taxon>Hexapoda</taxon>
        <taxon>Insecta</taxon>
        <taxon>Pterygota</taxon>
        <taxon>Neoptera</taxon>
        <taxon>Endopterygota</taxon>
        <taxon>Diptera</taxon>
        <taxon>Brachycera</taxon>
        <taxon>Muscomorpha</taxon>
        <taxon>Ephydroidea</taxon>
        <taxon>Drosophilidae</taxon>
        <taxon>Drosophila</taxon>
        <taxon>Sophophora</taxon>
    </lineage>
</organism>
<evidence type="ECO:0000256" key="5">
    <source>
        <dbReference type="SAM" id="Phobius"/>
    </source>
</evidence>
<dbReference type="AlphaFoldDB" id="B4GET5"/>
<keyword evidence="2" id="KW-0969">Cilium</keyword>
<dbReference type="Proteomes" id="UP000008744">
    <property type="component" value="Unassembled WGS sequence"/>
</dbReference>
<dbReference type="EMBL" id="CH479182">
    <property type="protein sequence ID" value="EDW34120.1"/>
    <property type="molecule type" value="Genomic_DNA"/>
</dbReference>
<accession>B4GET5</accession>
<evidence type="ECO:0000313" key="7">
    <source>
        <dbReference type="Proteomes" id="UP000008744"/>
    </source>
</evidence>
<dbReference type="PANTHER" id="PTHR31183:SF1">
    <property type="entry name" value="CILIA- AND FLAGELLA-ASSOCIATED PROTEIN 53"/>
    <property type="match status" value="1"/>
</dbReference>
<protein>
    <submittedName>
        <fullName evidence="6">GL21738</fullName>
    </submittedName>
</protein>
<dbReference type="eggNOG" id="ENOG502TBBQ">
    <property type="taxonomic scope" value="Eukaryota"/>
</dbReference>
<keyword evidence="5" id="KW-0812">Transmembrane</keyword>
<proteinExistence type="predicted"/>
<dbReference type="OrthoDB" id="1890790at2759"/>
<dbReference type="PhylomeDB" id="B4GET5"/>
<name>B4GET5_DROPE</name>
<feature type="compositionally biased region" description="Basic and acidic residues" evidence="4">
    <location>
        <begin position="508"/>
        <end position="518"/>
    </location>
</feature>
<dbReference type="HOGENOM" id="CLU_334405_0_0_1"/>
<gene>
    <name evidence="6" type="primary">Dper\GL21738</name>
    <name evidence="6" type="ORF">Dper_GL21738</name>
</gene>
<evidence type="ECO:0000256" key="3">
    <source>
        <dbReference type="ARBA" id="ARBA00023273"/>
    </source>
</evidence>
<feature type="transmembrane region" description="Helical" evidence="5">
    <location>
        <begin position="829"/>
        <end position="853"/>
    </location>
</feature>
<evidence type="ECO:0000256" key="1">
    <source>
        <dbReference type="ARBA" id="ARBA00004138"/>
    </source>
</evidence>
<evidence type="ECO:0000256" key="4">
    <source>
        <dbReference type="SAM" id="MobiDB-lite"/>
    </source>
</evidence>
<dbReference type="PANTHER" id="PTHR31183">
    <property type="entry name" value="TRICHOPLEIN KERATIN FILAMENT-BINDING PROTEIN FAMILY MEMBER"/>
    <property type="match status" value="1"/>
</dbReference>
<dbReference type="GO" id="GO:0005929">
    <property type="term" value="C:cilium"/>
    <property type="evidence" value="ECO:0007669"/>
    <property type="project" value="UniProtKB-SubCell"/>
</dbReference>
<dbReference type="InterPro" id="IPR043596">
    <property type="entry name" value="CFAP53/TCHP"/>
</dbReference>
<comment type="subcellular location">
    <subcellularLocation>
        <location evidence="1">Cell projection</location>
        <location evidence="1">Cilium</location>
    </subcellularLocation>
</comment>
<feature type="region of interest" description="Disordered" evidence="4">
    <location>
        <begin position="504"/>
        <end position="523"/>
    </location>
</feature>
<keyword evidence="5" id="KW-0472">Membrane</keyword>
<keyword evidence="3" id="KW-0966">Cell projection</keyword>
<evidence type="ECO:0000256" key="2">
    <source>
        <dbReference type="ARBA" id="ARBA00023069"/>
    </source>
</evidence>
<dbReference type="OMA" id="EVRENKM"/>
<keyword evidence="5" id="KW-1133">Transmembrane helix</keyword>